<organism evidence="1 2">
    <name type="scientific">Puccinia striiformis f. sp. tritici</name>
    <dbReference type="NCBI Taxonomy" id="168172"/>
    <lineage>
        <taxon>Eukaryota</taxon>
        <taxon>Fungi</taxon>
        <taxon>Dikarya</taxon>
        <taxon>Basidiomycota</taxon>
        <taxon>Pucciniomycotina</taxon>
        <taxon>Pucciniomycetes</taxon>
        <taxon>Pucciniales</taxon>
        <taxon>Pucciniaceae</taxon>
        <taxon>Puccinia</taxon>
    </lineage>
</organism>
<reference evidence="2" key="2">
    <citation type="journal article" date="2018" name="Mol. Plant Microbe Interact.">
        <title>Genome sequence resources for the wheat stripe rust pathogen (Puccinia striiformis f. sp. tritici) and the barley stripe rust pathogen (Puccinia striiformis f. sp. hordei).</title>
        <authorList>
            <person name="Xia C."/>
            <person name="Wang M."/>
            <person name="Yin C."/>
            <person name="Cornejo O.E."/>
            <person name="Hulbert S.H."/>
            <person name="Chen X."/>
        </authorList>
    </citation>
    <scope>NUCLEOTIDE SEQUENCE [LARGE SCALE GENOMIC DNA]</scope>
    <source>
        <strain evidence="2">93-210</strain>
    </source>
</reference>
<dbReference type="EMBL" id="CM045865">
    <property type="protein sequence ID" value="KAI7962295.1"/>
    <property type="molecule type" value="Genomic_DNA"/>
</dbReference>
<proteinExistence type="predicted"/>
<sequence length="1135" mass="127960">MARQTAGTRGKKKQTIPESTTNEKEKEKEKETTTRPSQHESTLTSLTNSILTLFNKSQHSITSHRKLVNNLHSLFLSSAAIREQLDNEDGNDKTIKLIGEKNFTEACYTVLDNLVTTKKGVVEADRVVRFFGAFCAFATEHDPHKESLDQTATNRFLLHSIKYLGRGFEAKNKFVRFRCCQLIAYVVNSLEEIDDDLFSDLKHKLLIRIHDKEKDVRQQAAIALMNFRPINEEEEEDSEENVNDALIDLMMRDPSSEVRRTVLHKLCETPSTTTLPAILTRLRDIDPLIRKMVYRDLYLATLAKPEPTLPPDPSHCFSLDQRYTILKGLKDREESVRKETANLANCWIKVGFKENIETFLSIMDLISLGFGEEDEDEKNKIENIEHVVKTWLTNHGLDPSIDLDDDDPEHVQLDEFGSDTWWSNINPERAFLLRVAAEHYKSFSDETKLDEVMPVVTALAFRMEHNFQALSELLQTVEHLPDSQMGDDQTAEKVQLAAQKTFVLRELLTVAMLADYGDEIGRRKMFSLLRDLVSDPLLPHSLIPGCLEVLLKLSTGERDFMRVIVELVQELRCNLDTDPNFASSKNADGVSSDSGGDSDDSEPDEGAGEASFRKGKDGKLKVTTFTLNPANADLDSRCLEIVKSLLERVSGSIKDNTSMFGIVHELIVPAVRCKDTPIRERGLVCLGLCSLLDKVRASSVDSINLTITSRSWRVCDQNLFSPNQIALDSFGVFVHQVQAAEVDLRIKVLKIVFDLLLQHGIDFLAEKGHGPERVIEFLLYSLDQDSKEVQATAAIGISKLMLSGIITSSEVLQMLVLVYFSPETCDNQKLRQCLSYFLPVYCYCSSVNQRRMQSMMLPALDVLSGVYDDQEDKSEMLPPSQIALQLVDWTDPSKVVVLPGCKVDWELHLDAAIDILRNLYRVTEKDERKMLCQMLPKLTLPDTLDNVKKLRGLSLLISKLDEKRPLTDSISRNVLKKFHTSLEKRFSEQLSEDPEKTDQSETEGDKEEEDDLKEYNDFLEEFNEDQDGNGSSDADDLNSDPDAANDDYSAKVVVKKTPTKKTIKSVAKISMASLRNEEVTDSEDEGPAPRRSGRPRASRHADAKVAAVNEELASLIGSSTDEDESSEAEETEKED</sequence>
<name>A0ACC0EXA7_9BASI</name>
<reference evidence="1 2" key="3">
    <citation type="journal article" date="2022" name="Microbiol. Spectr.">
        <title>Folding features and dynamics of 3D genome architecture in plant fungal pathogens.</title>
        <authorList>
            <person name="Xia C."/>
        </authorList>
    </citation>
    <scope>NUCLEOTIDE SEQUENCE [LARGE SCALE GENOMIC DNA]</scope>
    <source>
        <strain evidence="1 2">93-210</strain>
    </source>
</reference>
<evidence type="ECO:0000313" key="1">
    <source>
        <dbReference type="EMBL" id="KAI7962295.1"/>
    </source>
</evidence>
<comment type="caution">
    <text evidence="1">The sequence shown here is derived from an EMBL/GenBank/DDBJ whole genome shotgun (WGS) entry which is preliminary data.</text>
</comment>
<keyword evidence="2" id="KW-1185">Reference proteome</keyword>
<gene>
    <name evidence="1" type="ORF">MJO28_000389</name>
</gene>
<protein>
    <submittedName>
        <fullName evidence="1">Uncharacterized protein</fullName>
    </submittedName>
</protein>
<reference evidence="2" key="1">
    <citation type="journal article" date="2018" name="BMC Genomics">
        <title>Genomic insights into host adaptation between the wheat stripe rust pathogen (Puccinia striiformis f. sp. tritici) and the barley stripe rust pathogen (Puccinia striiformis f. sp. hordei).</title>
        <authorList>
            <person name="Xia C."/>
            <person name="Wang M."/>
            <person name="Yin C."/>
            <person name="Cornejo O.E."/>
            <person name="Hulbert S.H."/>
            <person name="Chen X."/>
        </authorList>
    </citation>
    <scope>NUCLEOTIDE SEQUENCE [LARGE SCALE GENOMIC DNA]</scope>
    <source>
        <strain evidence="2">93-210</strain>
    </source>
</reference>
<evidence type="ECO:0000313" key="2">
    <source>
        <dbReference type="Proteomes" id="UP001060170"/>
    </source>
</evidence>
<accession>A0ACC0EXA7</accession>
<dbReference type="Proteomes" id="UP001060170">
    <property type="component" value="Chromosome 1"/>
</dbReference>